<dbReference type="SMR" id="E7CKT6"/>
<feature type="domain" description="Metallo-beta-lactamase" evidence="6">
    <location>
        <begin position="106"/>
        <end position="312"/>
    </location>
</feature>
<feature type="signal peptide" evidence="5">
    <location>
        <begin position="1"/>
        <end position="45"/>
    </location>
</feature>
<evidence type="ECO:0000313" key="7">
    <source>
        <dbReference type="EMBL" id="ADV36778.1"/>
    </source>
</evidence>
<dbReference type="InterPro" id="IPR036866">
    <property type="entry name" value="RibonucZ/Hydroxyglut_hydro"/>
</dbReference>
<dbReference type="InterPro" id="IPR051013">
    <property type="entry name" value="MBL_superfamily_lactonases"/>
</dbReference>
<comment type="similarity">
    <text evidence="1">Belongs to the metallo-beta-lactamase superfamily.</text>
</comment>
<keyword evidence="4" id="KW-0862">Zinc</keyword>
<dbReference type="CDD" id="cd07720">
    <property type="entry name" value="OPHC2-like_MBL-fold"/>
    <property type="match status" value="1"/>
</dbReference>
<evidence type="ECO:0000256" key="4">
    <source>
        <dbReference type="ARBA" id="ARBA00022833"/>
    </source>
</evidence>
<reference evidence="7" key="1">
    <citation type="submission" date="2010-04" db="EMBL/GenBank/DDBJ databases">
        <authorList>
            <person name="Islam S.M.A."/>
            <person name="Yun H.D."/>
        </authorList>
    </citation>
    <scope>NUCLEOTIDE SEQUENCE</scope>
    <source>
        <strain evidence="7">BF1-3</strain>
    </source>
</reference>
<accession>E7CKT6</accession>
<dbReference type="Pfam" id="PF00753">
    <property type="entry name" value="Lactamase_B"/>
    <property type="match status" value="1"/>
</dbReference>
<name>E7CKT6_9PSED</name>
<dbReference type="InterPro" id="IPR001279">
    <property type="entry name" value="Metallo-B-lactamas"/>
</dbReference>
<dbReference type="SMART" id="SM00849">
    <property type="entry name" value="Lactamase_B"/>
    <property type="match status" value="1"/>
</dbReference>
<evidence type="ECO:0000256" key="2">
    <source>
        <dbReference type="ARBA" id="ARBA00022723"/>
    </source>
</evidence>
<dbReference type="EMBL" id="HM191722">
    <property type="protein sequence ID" value="ADV36778.1"/>
    <property type="molecule type" value="Genomic_DNA"/>
</dbReference>
<proteinExistence type="inferred from homology"/>
<dbReference type="AlphaFoldDB" id="E7CKT6"/>
<evidence type="ECO:0000259" key="6">
    <source>
        <dbReference type="SMART" id="SM00849"/>
    </source>
</evidence>
<protein>
    <submittedName>
        <fullName evidence="7">Organophosphorus hydrolase</fullName>
    </submittedName>
</protein>
<sequence length="341" mass="36072">MPTHKDKEITMPLKNRLLARLSCVAAVVAATAAVAPLTLVSTAHAAAPQVRTSAPGYYRMLLGDFEITALSDGTVALPVDKRLNQPAPKTQSALAKSFQKAPLETSVTGYLVNTGSKLVLVDTGAAGLFGPTLGRLAANLKAAGYQPEQVDEIYITHMHPDHVGGLMVGEQLAFPNAVVRADQKEADFWLSQTNLDKAPDDESKGFFKGAMASLNPYVKAGKFKPFSGNTDLVPGIKALASHGHTPGHTTYVVESQGQKLALLGDLILVAAVQFDDPSVTTQLDSDSKSVAVERKKAFADAAKGGYLIAASHLSFPGIGHIRAEGKGYRFVPVNYSVVNPK</sequence>
<keyword evidence="3 7" id="KW-0378">Hydrolase</keyword>
<dbReference type="PANTHER" id="PTHR42978">
    <property type="entry name" value="QUORUM-QUENCHING LACTONASE YTNP-RELATED-RELATED"/>
    <property type="match status" value="1"/>
</dbReference>
<evidence type="ECO:0000256" key="1">
    <source>
        <dbReference type="ARBA" id="ARBA00007749"/>
    </source>
</evidence>
<evidence type="ECO:0000256" key="3">
    <source>
        <dbReference type="ARBA" id="ARBA00022801"/>
    </source>
</evidence>
<dbReference type="SUPFAM" id="SSF56281">
    <property type="entry name" value="Metallo-hydrolase/oxidoreductase"/>
    <property type="match status" value="1"/>
</dbReference>
<feature type="chain" id="PRO_5003218080" evidence="5">
    <location>
        <begin position="46"/>
        <end position="341"/>
    </location>
</feature>
<gene>
    <name evidence="7" type="primary">oph</name>
</gene>
<evidence type="ECO:0000256" key="5">
    <source>
        <dbReference type="SAM" id="SignalP"/>
    </source>
</evidence>
<dbReference type="GO" id="GO:0016787">
    <property type="term" value="F:hydrolase activity"/>
    <property type="evidence" value="ECO:0007669"/>
    <property type="project" value="UniProtKB-KW"/>
</dbReference>
<organism evidence="7">
    <name type="scientific">Pseudomonas sp. BF1-3</name>
    <dbReference type="NCBI Taxonomy" id="944604"/>
    <lineage>
        <taxon>Bacteria</taxon>
        <taxon>Pseudomonadati</taxon>
        <taxon>Pseudomonadota</taxon>
        <taxon>Gammaproteobacteria</taxon>
        <taxon>Pseudomonadales</taxon>
        <taxon>Pseudomonadaceae</taxon>
        <taxon>Pseudomonas</taxon>
    </lineage>
</organism>
<dbReference type="PANTHER" id="PTHR42978:SF6">
    <property type="entry name" value="QUORUM-QUENCHING LACTONASE YTNP-RELATED"/>
    <property type="match status" value="1"/>
</dbReference>
<dbReference type="GO" id="GO:0046872">
    <property type="term" value="F:metal ion binding"/>
    <property type="evidence" value="ECO:0007669"/>
    <property type="project" value="UniProtKB-KW"/>
</dbReference>
<dbReference type="Gene3D" id="3.60.15.10">
    <property type="entry name" value="Ribonuclease Z/Hydroxyacylglutathione hydrolase-like"/>
    <property type="match status" value="1"/>
</dbReference>
<keyword evidence="2" id="KW-0479">Metal-binding</keyword>
<keyword evidence="5" id="KW-0732">Signal</keyword>